<organism evidence="2 3">
    <name type="scientific">Funneliformis caledonium</name>
    <dbReference type="NCBI Taxonomy" id="1117310"/>
    <lineage>
        <taxon>Eukaryota</taxon>
        <taxon>Fungi</taxon>
        <taxon>Fungi incertae sedis</taxon>
        <taxon>Mucoromycota</taxon>
        <taxon>Glomeromycotina</taxon>
        <taxon>Glomeromycetes</taxon>
        <taxon>Glomerales</taxon>
        <taxon>Glomeraceae</taxon>
        <taxon>Funneliformis</taxon>
    </lineage>
</organism>
<sequence>MSKFEILIAGTGKTESVKVLGVQLGRFDLFVSDKIKEFTTLSGFSKLTKHIEAMRSLITISGHSGRIDNEFDKRLLECFVNSLFTSAAYELEYTLVDVEGSDNLVTPEGSKIDHFMNWVNKLPERQPPVWLGLSSNAEKVLFTSKGYAMLSKLRNMKSLSDDDKVAYTQETSSSICLDACSLQLHSSQENMSRLKEVCDGELKQINHLRILLNCLTKAEFKSHLQQLESITSESHYGD</sequence>
<evidence type="ECO:0000313" key="2">
    <source>
        <dbReference type="EMBL" id="CAG8587686.1"/>
    </source>
</evidence>
<name>A0A9N9G9Z9_9GLOM</name>
<dbReference type="GO" id="GO:0051959">
    <property type="term" value="F:dynein light intermediate chain binding"/>
    <property type="evidence" value="ECO:0007669"/>
    <property type="project" value="InterPro"/>
</dbReference>
<dbReference type="GO" id="GO:0005858">
    <property type="term" value="C:axonemal dynein complex"/>
    <property type="evidence" value="ECO:0007669"/>
    <property type="project" value="TreeGrafter"/>
</dbReference>
<reference evidence="2" key="1">
    <citation type="submission" date="2021-06" db="EMBL/GenBank/DDBJ databases">
        <authorList>
            <person name="Kallberg Y."/>
            <person name="Tangrot J."/>
            <person name="Rosling A."/>
        </authorList>
    </citation>
    <scope>NUCLEOTIDE SEQUENCE</scope>
    <source>
        <strain evidence="2">UK204</strain>
    </source>
</reference>
<dbReference type="InterPro" id="IPR042219">
    <property type="entry name" value="AAA_lid_11_sf"/>
</dbReference>
<keyword evidence="3" id="KW-1185">Reference proteome</keyword>
<dbReference type="EMBL" id="CAJVPQ010002205">
    <property type="protein sequence ID" value="CAG8587686.1"/>
    <property type="molecule type" value="Genomic_DNA"/>
</dbReference>
<dbReference type="GO" id="GO:0007018">
    <property type="term" value="P:microtubule-based movement"/>
    <property type="evidence" value="ECO:0007669"/>
    <property type="project" value="InterPro"/>
</dbReference>
<dbReference type="GO" id="GO:0045505">
    <property type="term" value="F:dynein intermediate chain binding"/>
    <property type="evidence" value="ECO:0007669"/>
    <property type="project" value="InterPro"/>
</dbReference>
<gene>
    <name evidence="2" type="ORF">FCALED_LOCUS7923</name>
</gene>
<dbReference type="Pfam" id="PF18198">
    <property type="entry name" value="AAA_lid_11"/>
    <property type="match status" value="1"/>
</dbReference>
<evidence type="ECO:0000313" key="3">
    <source>
        <dbReference type="Proteomes" id="UP000789570"/>
    </source>
</evidence>
<proteinExistence type="predicted"/>
<dbReference type="Proteomes" id="UP000789570">
    <property type="component" value="Unassembled WGS sequence"/>
</dbReference>
<dbReference type="PANTHER" id="PTHR46532">
    <property type="entry name" value="MALE FERTILITY FACTOR KL5"/>
    <property type="match status" value="1"/>
</dbReference>
<feature type="domain" description="Dynein heavy chain AAA lid" evidence="1">
    <location>
        <begin position="50"/>
        <end position="137"/>
    </location>
</feature>
<dbReference type="InterPro" id="IPR041658">
    <property type="entry name" value="AAA_lid_11"/>
</dbReference>
<dbReference type="Gene3D" id="1.10.8.720">
    <property type="entry name" value="Region D6 of dynein motor"/>
    <property type="match status" value="1"/>
</dbReference>
<dbReference type="OrthoDB" id="447173at2759"/>
<evidence type="ECO:0000259" key="1">
    <source>
        <dbReference type="Pfam" id="PF18198"/>
    </source>
</evidence>
<protein>
    <submittedName>
        <fullName evidence="2">6539_t:CDS:1</fullName>
    </submittedName>
</protein>
<accession>A0A9N9G9Z9</accession>
<dbReference type="InterPro" id="IPR026983">
    <property type="entry name" value="DHC"/>
</dbReference>
<comment type="caution">
    <text evidence="2">The sequence shown here is derived from an EMBL/GenBank/DDBJ whole genome shotgun (WGS) entry which is preliminary data.</text>
</comment>
<dbReference type="AlphaFoldDB" id="A0A9N9G9Z9"/>
<dbReference type="PANTHER" id="PTHR46532:SF13">
    <property type="entry name" value="CYTOPLASMIC DYNEIN 1 HEAVY CHAIN 1"/>
    <property type="match status" value="1"/>
</dbReference>